<dbReference type="AlphaFoldDB" id="A0A0V8M2N3"/>
<evidence type="ECO:0000313" key="2">
    <source>
        <dbReference type="EMBL" id="KSV18038.1"/>
    </source>
</evidence>
<feature type="transmembrane region" description="Helical" evidence="1">
    <location>
        <begin position="58"/>
        <end position="76"/>
    </location>
</feature>
<name>A0A0V8M2N3_9CHLR</name>
<reference evidence="3" key="2">
    <citation type="submission" date="2023-12" db="EMBL/GenBank/DDBJ databases">
        <title>Isolation of organohalide respiring bacteria Dehalococcoides mccartyi strain GPTCE1 in groundwater collected near a chemical plant in Suzhou, China.</title>
        <authorList>
            <person name="Liu G."/>
        </authorList>
    </citation>
    <scope>NUCLEOTIDE SEQUENCE</scope>
    <source>
        <strain evidence="3">GPTCE1</strain>
    </source>
</reference>
<evidence type="ECO:0000313" key="4">
    <source>
        <dbReference type="Proteomes" id="UP000053577"/>
    </source>
</evidence>
<keyword evidence="1" id="KW-1133">Transmembrane helix</keyword>
<gene>
    <name evidence="2" type="ORF">DA01_05200</name>
    <name evidence="3" type="ORF">VLL09_06240</name>
</gene>
<dbReference type="GeneID" id="3229451"/>
<dbReference type="EMBL" id="JGYD01000018">
    <property type="protein sequence ID" value="KSV18038.1"/>
    <property type="molecule type" value="Genomic_DNA"/>
</dbReference>
<sequence length="182" mass="20794">MSKVDNRLLYASEIYSEELRFKVMEIMAIIEAAVGLGVVSLLGYLAINPPTPTDRVPYWLIMLMALVMLGVTLLVYNMRKMFISLSTEGIYIRFGYFKRFFPWLDVESAEINGRNRDFYGGYGVRMTWDKKGRILVCITPKTPTVSINLVNSKYRKLVISTNRPDEVLLIASKHAGKNYGSF</sequence>
<accession>A0A0V8M2N3</accession>
<keyword evidence="1" id="KW-0812">Transmembrane</keyword>
<dbReference type="OrthoDB" id="166125at2"/>
<dbReference type="Proteomes" id="UP000053577">
    <property type="component" value="Unassembled WGS sequence"/>
</dbReference>
<evidence type="ECO:0000256" key="1">
    <source>
        <dbReference type="SAM" id="Phobius"/>
    </source>
</evidence>
<dbReference type="eggNOG" id="ENOG50302K9">
    <property type="taxonomic scope" value="Bacteria"/>
</dbReference>
<evidence type="ECO:0008006" key="5">
    <source>
        <dbReference type="Google" id="ProtNLM"/>
    </source>
</evidence>
<reference evidence="2 4" key="1">
    <citation type="journal article" date="2015" name="Sci. Rep.">
        <title>A comparative genomics and reductive dehalogenase gene transcription study of two chloroethene-respiring bacteria, Dehalococcoides mccartyi strains MB and 11a.</title>
        <authorList>
            <person name="Low A."/>
            <person name="Shen Z."/>
            <person name="Cheng D."/>
            <person name="Rogers M.J."/>
            <person name="Lee P.K."/>
            <person name="He J."/>
        </authorList>
    </citation>
    <scope>NUCLEOTIDE SEQUENCE [LARGE SCALE GENOMIC DNA]</scope>
    <source>
        <strain evidence="2 4">MB</strain>
    </source>
</reference>
<dbReference type="EMBL" id="CP141531">
    <property type="protein sequence ID" value="WRO06984.1"/>
    <property type="molecule type" value="Genomic_DNA"/>
</dbReference>
<protein>
    <recommendedName>
        <fullName evidence="5">Bacterial Pleckstrin homology domain-containing protein</fullName>
    </recommendedName>
</protein>
<dbReference type="PATRIC" id="fig|61435.5.peg.1025"/>
<organism evidence="2 4">
    <name type="scientific">Dehalococcoides mccartyi</name>
    <dbReference type="NCBI Taxonomy" id="61435"/>
    <lineage>
        <taxon>Bacteria</taxon>
        <taxon>Bacillati</taxon>
        <taxon>Chloroflexota</taxon>
        <taxon>Dehalococcoidia</taxon>
        <taxon>Dehalococcoidales</taxon>
        <taxon>Dehalococcoidaceae</taxon>
        <taxon>Dehalococcoides</taxon>
    </lineage>
</organism>
<evidence type="ECO:0000313" key="3">
    <source>
        <dbReference type="EMBL" id="WRO06984.1"/>
    </source>
</evidence>
<proteinExistence type="predicted"/>
<keyword evidence="1" id="KW-0472">Membrane</keyword>
<dbReference type="RefSeq" id="WP_010936999.1">
    <property type="nucleotide sequence ID" value="NZ_CP019865.1"/>
</dbReference>
<feature type="transmembrane region" description="Helical" evidence="1">
    <location>
        <begin position="26"/>
        <end position="46"/>
    </location>
</feature>
<dbReference type="Proteomes" id="UP001327986">
    <property type="component" value="Chromosome"/>
</dbReference>